<name>A0AAV4BCQ1_9GAST</name>
<evidence type="ECO:0000313" key="3">
    <source>
        <dbReference type="Proteomes" id="UP000735302"/>
    </source>
</evidence>
<reference evidence="2 3" key="1">
    <citation type="journal article" date="2021" name="Elife">
        <title>Chloroplast acquisition without the gene transfer in kleptoplastic sea slugs, Plakobranchus ocellatus.</title>
        <authorList>
            <person name="Maeda T."/>
            <person name="Takahashi S."/>
            <person name="Yoshida T."/>
            <person name="Shimamura S."/>
            <person name="Takaki Y."/>
            <person name="Nagai Y."/>
            <person name="Toyoda A."/>
            <person name="Suzuki Y."/>
            <person name="Arimoto A."/>
            <person name="Ishii H."/>
            <person name="Satoh N."/>
            <person name="Nishiyama T."/>
            <person name="Hasebe M."/>
            <person name="Maruyama T."/>
            <person name="Minagawa J."/>
            <person name="Obokata J."/>
            <person name="Shigenobu S."/>
        </authorList>
    </citation>
    <scope>NUCLEOTIDE SEQUENCE [LARGE SCALE GENOMIC DNA]</scope>
</reference>
<gene>
    <name evidence="2" type="ORF">PoB_004307400</name>
</gene>
<feature type="compositionally biased region" description="Basic and acidic residues" evidence="1">
    <location>
        <begin position="203"/>
        <end position="215"/>
    </location>
</feature>
<dbReference type="AlphaFoldDB" id="A0AAV4BCQ1"/>
<comment type="caution">
    <text evidence="2">The sequence shown here is derived from an EMBL/GenBank/DDBJ whole genome shotgun (WGS) entry which is preliminary data.</text>
</comment>
<protein>
    <submittedName>
        <fullName evidence="2">Uncharacterized protein</fullName>
    </submittedName>
</protein>
<sequence length="215" mass="23488">MSRSHQRKAKQTLLHRSWGAVAHLVGQLATKLEVRDSNPSAGQINLSLLLRVYSALNGLQGLLRAGESKGGEESNGKLPYNAVCQEQPGSYSWFPDAWTKRGYSVYRYYKPALEILGIVAVTSCLTCSSSLNCFSPCDVTSDSRSLLVSGRTLQWCLPEISTALDFSNLWFSVWFFYIASPQQGDLKLSGPPSGQDAGGGAQTHEKRVPADLRAD</sequence>
<organism evidence="2 3">
    <name type="scientific">Plakobranchus ocellatus</name>
    <dbReference type="NCBI Taxonomy" id="259542"/>
    <lineage>
        <taxon>Eukaryota</taxon>
        <taxon>Metazoa</taxon>
        <taxon>Spiralia</taxon>
        <taxon>Lophotrochozoa</taxon>
        <taxon>Mollusca</taxon>
        <taxon>Gastropoda</taxon>
        <taxon>Heterobranchia</taxon>
        <taxon>Euthyneura</taxon>
        <taxon>Panpulmonata</taxon>
        <taxon>Sacoglossa</taxon>
        <taxon>Placobranchoidea</taxon>
        <taxon>Plakobranchidae</taxon>
        <taxon>Plakobranchus</taxon>
    </lineage>
</organism>
<dbReference type="EMBL" id="BLXT01004673">
    <property type="protein sequence ID" value="GFO16569.1"/>
    <property type="molecule type" value="Genomic_DNA"/>
</dbReference>
<feature type="region of interest" description="Disordered" evidence="1">
    <location>
        <begin position="187"/>
        <end position="215"/>
    </location>
</feature>
<proteinExistence type="predicted"/>
<accession>A0AAV4BCQ1</accession>
<evidence type="ECO:0000313" key="2">
    <source>
        <dbReference type="EMBL" id="GFO16569.1"/>
    </source>
</evidence>
<keyword evidence="3" id="KW-1185">Reference proteome</keyword>
<evidence type="ECO:0000256" key="1">
    <source>
        <dbReference type="SAM" id="MobiDB-lite"/>
    </source>
</evidence>
<dbReference type="Proteomes" id="UP000735302">
    <property type="component" value="Unassembled WGS sequence"/>
</dbReference>